<dbReference type="InterPro" id="IPR018499">
    <property type="entry name" value="Tetraspanin/Peripherin"/>
</dbReference>
<dbReference type="RefSeq" id="XP_015510339.2">
    <property type="nucleotide sequence ID" value="XM_015654853.2"/>
</dbReference>
<dbReference type="OrthoDB" id="6239677at2759"/>
<comment type="subcellular location">
    <subcellularLocation>
        <location evidence="1">Membrane</location>
        <topology evidence="1">Multi-pass membrane protein</topology>
    </subcellularLocation>
</comment>
<reference evidence="8 9" key="1">
    <citation type="submission" date="2025-05" db="UniProtKB">
        <authorList>
            <consortium name="RefSeq"/>
        </authorList>
    </citation>
    <scope>IDENTIFICATION</scope>
    <source>
        <tissue evidence="8 9">Thorax and Abdomen</tissue>
    </source>
</reference>
<evidence type="ECO:0000256" key="2">
    <source>
        <dbReference type="ARBA" id="ARBA00022692"/>
    </source>
</evidence>
<dbReference type="KEGG" id="nlo:107217351"/>
<protein>
    <submittedName>
        <fullName evidence="8 9">Tetraspanin-3 isoform X1</fullName>
    </submittedName>
</protein>
<sequence>MARTVTCLRYFLLAYVILLGISGIIVSVGSGIFIYQLKQYRPLTPDDVCGSSITLLIMGLVTCLLGWGGWHIVDSTHRVQVICFAVVLGTVAFVEAGTGIWAVIKHEQIDPLRTSDHETAFALATTDEKSTWDRMQIRLGCCGIDGPADYRILDSVPWSCCDTSSVENPEAVTSGTCTTMYSRGCLHFVVNRTRSILLHVFLLALCSVLLQVCGVICACFFARAIKEGAARRRRDILSLSGMRNSRNASPMRNASSTGVDSQLVVKPRVPPRRKT</sequence>
<proteinExistence type="predicted"/>
<dbReference type="InParanoid" id="A0A6J0B5L6"/>
<evidence type="ECO:0000313" key="7">
    <source>
        <dbReference type="Proteomes" id="UP000829291"/>
    </source>
</evidence>
<evidence type="ECO:0000256" key="3">
    <source>
        <dbReference type="ARBA" id="ARBA00022989"/>
    </source>
</evidence>
<dbReference type="RefSeq" id="XP_046597629.1">
    <property type="nucleotide sequence ID" value="XM_046741673.1"/>
</dbReference>
<gene>
    <name evidence="8 9" type="primary">LOC107217351</name>
</gene>
<dbReference type="Gene3D" id="1.10.1450.10">
    <property type="entry name" value="Tetraspanin"/>
    <property type="match status" value="1"/>
</dbReference>
<feature type="compositionally biased region" description="Polar residues" evidence="5">
    <location>
        <begin position="243"/>
        <end position="260"/>
    </location>
</feature>
<evidence type="ECO:0000256" key="5">
    <source>
        <dbReference type="SAM" id="MobiDB-lite"/>
    </source>
</evidence>
<dbReference type="GeneID" id="107217351"/>
<feature type="transmembrane region" description="Helical" evidence="6">
    <location>
        <begin position="50"/>
        <end position="70"/>
    </location>
</feature>
<name>A0A6J0B5L6_NEOLC</name>
<dbReference type="SUPFAM" id="SSF48652">
    <property type="entry name" value="Tetraspanin"/>
    <property type="match status" value="1"/>
</dbReference>
<dbReference type="FunCoup" id="A0A6J0B5L6">
    <property type="interactions" value="42"/>
</dbReference>
<keyword evidence="2 6" id="KW-0812">Transmembrane</keyword>
<dbReference type="GO" id="GO:0016020">
    <property type="term" value="C:membrane"/>
    <property type="evidence" value="ECO:0007669"/>
    <property type="project" value="UniProtKB-SubCell"/>
</dbReference>
<dbReference type="Proteomes" id="UP000829291">
    <property type="component" value="Chromosome 5"/>
</dbReference>
<keyword evidence="3 6" id="KW-1133">Transmembrane helix</keyword>
<feature type="transmembrane region" description="Helical" evidence="6">
    <location>
        <begin position="12"/>
        <end position="35"/>
    </location>
</feature>
<evidence type="ECO:0000256" key="1">
    <source>
        <dbReference type="ARBA" id="ARBA00004141"/>
    </source>
</evidence>
<dbReference type="InterPro" id="IPR008952">
    <property type="entry name" value="Tetraspanin_EC2_sf"/>
</dbReference>
<organism evidence="7 8">
    <name type="scientific">Neodiprion lecontei</name>
    <name type="common">Redheaded pine sawfly</name>
    <dbReference type="NCBI Taxonomy" id="441921"/>
    <lineage>
        <taxon>Eukaryota</taxon>
        <taxon>Metazoa</taxon>
        <taxon>Ecdysozoa</taxon>
        <taxon>Arthropoda</taxon>
        <taxon>Hexapoda</taxon>
        <taxon>Insecta</taxon>
        <taxon>Pterygota</taxon>
        <taxon>Neoptera</taxon>
        <taxon>Endopterygota</taxon>
        <taxon>Hymenoptera</taxon>
        <taxon>Tenthredinoidea</taxon>
        <taxon>Diprionidae</taxon>
        <taxon>Diprioninae</taxon>
        <taxon>Neodiprion</taxon>
    </lineage>
</organism>
<dbReference type="CDD" id="cd03127">
    <property type="entry name" value="tetraspanin_LEL"/>
    <property type="match status" value="1"/>
</dbReference>
<keyword evidence="7" id="KW-1185">Reference proteome</keyword>
<feature type="transmembrane region" description="Helical" evidence="6">
    <location>
        <begin position="82"/>
        <end position="104"/>
    </location>
</feature>
<dbReference type="AlphaFoldDB" id="A0A6J0B5L6"/>
<evidence type="ECO:0000313" key="9">
    <source>
        <dbReference type="RefSeq" id="XP_046597629.1"/>
    </source>
</evidence>
<evidence type="ECO:0000256" key="6">
    <source>
        <dbReference type="SAM" id="Phobius"/>
    </source>
</evidence>
<feature type="transmembrane region" description="Helical" evidence="6">
    <location>
        <begin position="196"/>
        <end position="225"/>
    </location>
</feature>
<keyword evidence="4 6" id="KW-0472">Membrane</keyword>
<accession>A0A6J0B5L6</accession>
<evidence type="ECO:0000256" key="4">
    <source>
        <dbReference type="ARBA" id="ARBA00023136"/>
    </source>
</evidence>
<feature type="region of interest" description="Disordered" evidence="5">
    <location>
        <begin position="243"/>
        <end position="275"/>
    </location>
</feature>
<evidence type="ECO:0000313" key="8">
    <source>
        <dbReference type="RefSeq" id="XP_015510339.2"/>
    </source>
</evidence>
<dbReference type="Pfam" id="PF00335">
    <property type="entry name" value="Tetraspanin"/>
    <property type="match status" value="1"/>
</dbReference>